<evidence type="ECO:0000313" key="2">
    <source>
        <dbReference type="Proteomes" id="UP000077339"/>
    </source>
</evidence>
<dbReference type="PANTHER" id="PTHR38471">
    <property type="entry name" value="FOUR HELIX BUNDLE PROTEIN"/>
    <property type="match status" value="1"/>
</dbReference>
<dbReference type="PANTHER" id="PTHR38471:SF2">
    <property type="entry name" value="FOUR HELIX BUNDLE PROTEIN"/>
    <property type="match status" value="1"/>
</dbReference>
<dbReference type="CDD" id="cd16377">
    <property type="entry name" value="23S_rRNA_IVP_like"/>
    <property type="match status" value="1"/>
</dbReference>
<gene>
    <name evidence="1" type="ORF">AT15_00440</name>
</gene>
<dbReference type="AlphaFoldDB" id="A0A176K0X7"/>
<dbReference type="RefSeq" id="WP_068347623.1">
    <property type="nucleotide sequence ID" value="NZ_JFHK01000014.1"/>
</dbReference>
<dbReference type="OrthoDB" id="160990at2"/>
<sequence>MSFKELDLWEKSIELVTDIYSLTKKFPKSEIYGLTMQMRRAAVSIPSNIAEGNGRGSSKEFIQFLIVSRGSLTELMTQVEISKRLGFIPKDESKDLLEKMERIMMMLNKLITTLRSKLNS</sequence>
<proteinExistence type="predicted"/>
<dbReference type="NCBIfam" id="TIGR02436">
    <property type="entry name" value="four helix bundle protein"/>
    <property type="match status" value="1"/>
</dbReference>
<name>A0A176K0X7_9BACT</name>
<protein>
    <recommendedName>
        <fullName evidence="3">30S ribosomal protein S23</fullName>
    </recommendedName>
</protein>
<dbReference type="NCBIfam" id="NF008911">
    <property type="entry name" value="PRK12275.1-2"/>
    <property type="match status" value="1"/>
</dbReference>
<dbReference type="PATRIC" id="fig|1453497.3.peg.101"/>
<evidence type="ECO:0000313" key="1">
    <source>
        <dbReference type="EMBL" id="OAA30176.1"/>
    </source>
</evidence>
<comment type="caution">
    <text evidence="1">The sequence shown here is derived from an EMBL/GenBank/DDBJ whole genome shotgun (WGS) entry which is preliminary data.</text>
</comment>
<evidence type="ECO:0008006" key="3">
    <source>
        <dbReference type="Google" id="ProtNLM"/>
    </source>
</evidence>
<dbReference type="STRING" id="1453497.AT15_00440"/>
<dbReference type="Pfam" id="PF05635">
    <property type="entry name" value="23S_rRNA_IVP"/>
    <property type="match status" value="1"/>
</dbReference>
<dbReference type="InterPro" id="IPR012657">
    <property type="entry name" value="23S_rRNA-intervening_sequence"/>
</dbReference>
<dbReference type="Proteomes" id="UP000077339">
    <property type="component" value="Unassembled WGS sequence"/>
</dbReference>
<keyword evidence="2" id="KW-1185">Reference proteome</keyword>
<dbReference type="EMBL" id="JFHK01000014">
    <property type="protein sequence ID" value="OAA30176.1"/>
    <property type="molecule type" value="Genomic_DNA"/>
</dbReference>
<dbReference type="Gene3D" id="1.20.1440.60">
    <property type="entry name" value="23S rRNA-intervening sequence"/>
    <property type="match status" value="1"/>
</dbReference>
<reference evidence="1 2" key="1">
    <citation type="submission" date="2014-02" db="EMBL/GenBank/DDBJ databases">
        <title>Kosmotoga genome sequencing.</title>
        <authorList>
            <person name="Pollo S.M."/>
            <person name="Charchuk R."/>
            <person name="Nesbo C.L."/>
        </authorList>
    </citation>
    <scope>NUCLEOTIDE SEQUENCE [LARGE SCALE GENOMIC DNA]</scope>
    <source>
        <strain evidence="1 2">S304</strain>
    </source>
</reference>
<accession>A0A176K0X7</accession>
<dbReference type="SUPFAM" id="SSF158446">
    <property type="entry name" value="IVS-encoded protein-like"/>
    <property type="match status" value="1"/>
</dbReference>
<dbReference type="InterPro" id="IPR036583">
    <property type="entry name" value="23S_rRNA_IVS_sf"/>
</dbReference>
<organism evidence="1 2">
    <name type="scientific">Kosmotoga arenicorallina S304</name>
    <dbReference type="NCBI Taxonomy" id="1453497"/>
    <lineage>
        <taxon>Bacteria</taxon>
        <taxon>Thermotogati</taxon>
        <taxon>Thermotogota</taxon>
        <taxon>Thermotogae</taxon>
        <taxon>Kosmotogales</taxon>
        <taxon>Kosmotogaceae</taxon>
        <taxon>Kosmotoga</taxon>
    </lineage>
</organism>